<dbReference type="SUPFAM" id="SSF50118">
    <property type="entry name" value="Cell growth inhibitor/plasmid maintenance toxic component"/>
    <property type="match status" value="1"/>
</dbReference>
<dbReference type="Pfam" id="PF01845">
    <property type="entry name" value="CcdB"/>
    <property type="match status" value="1"/>
</dbReference>
<accession>A0A4Q8D182</accession>
<evidence type="ECO:0000313" key="8">
    <source>
        <dbReference type="EMBL" id="RZU99078.1"/>
    </source>
</evidence>
<evidence type="ECO:0000256" key="3">
    <source>
        <dbReference type="ARBA" id="ARBA00022491"/>
    </source>
</evidence>
<evidence type="ECO:0000256" key="4">
    <source>
        <dbReference type="ARBA" id="ARBA00023015"/>
    </source>
</evidence>
<protein>
    <recommendedName>
        <fullName evidence="2">Toxin CcdB</fullName>
    </recommendedName>
    <alternativeName>
        <fullName evidence="7">Cytotoxic protein CcdB</fullName>
    </alternativeName>
    <alternativeName>
        <fullName evidence="6">Protein LetD</fullName>
    </alternativeName>
</protein>
<evidence type="ECO:0000256" key="7">
    <source>
        <dbReference type="ARBA" id="ARBA00033135"/>
    </source>
</evidence>
<sequence length="113" mass="12322">MLRTPPSDYAVHLVNRGFEDRNAPYVVCLQSFVLQRLDTVVVAPIYHALNGGQVIGQLNLRVDLDCDPGANLVLTISEMAGIARRDLGERVDSLWGDGDRILGAIELVFTGMG</sequence>
<keyword evidence="4" id="KW-0805">Transcription regulation</keyword>
<name>A0A4Q8D182_9GAMM</name>
<organism evidence="8 9">
    <name type="scientific">Spiribacter vilamensis</name>
    <dbReference type="NCBI Taxonomy" id="531306"/>
    <lineage>
        <taxon>Bacteria</taxon>
        <taxon>Pseudomonadati</taxon>
        <taxon>Pseudomonadota</taxon>
        <taxon>Gammaproteobacteria</taxon>
        <taxon>Chromatiales</taxon>
        <taxon>Ectothiorhodospiraceae</taxon>
        <taxon>Spiribacter</taxon>
    </lineage>
</organism>
<dbReference type="InterPro" id="IPR011067">
    <property type="entry name" value="Plasmid_toxin/cell-grow_inhib"/>
</dbReference>
<evidence type="ECO:0000256" key="1">
    <source>
        <dbReference type="ARBA" id="ARBA00005230"/>
    </source>
</evidence>
<evidence type="ECO:0000256" key="6">
    <source>
        <dbReference type="ARBA" id="ARBA00029628"/>
    </source>
</evidence>
<reference evidence="8 9" key="1">
    <citation type="submission" date="2019-02" db="EMBL/GenBank/DDBJ databases">
        <title>Genomic Encyclopedia of Type Strains, Phase IV (KMG-IV): sequencing the most valuable type-strain genomes for metagenomic binning, comparative biology and taxonomic classification.</title>
        <authorList>
            <person name="Goeker M."/>
        </authorList>
    </citation>
    <scope>NUCLEOTIDE SEQUENCE [LARGE SCALE GENOMIC DNA]</scope>
    <source>
        <strain evidence="8 9">DSM 21056</strain>
    </source>
</reference>
<evidence type="ECO:0000256" key="2">
    <source>
        <dbReference type="ARBA" id="ARBA00015075"/>
    </source>
</evidence>
<gene>
    <name evidence="8" type="ORF">EV698_1357</name>
</gene>
<dbReference type="GO" id="GO:0006276">
    <property type="term" value="P:plasmid maintenance"/>
    <property type="evidence" value="ECO:0007669"/>
    <property type="project" value="InterPro"/>
</dbReference>
<evidence type="ECO:0000313" key="9">
    <source>
        <dbReference type="Proteomes" id="UP000292298"/>
    </source>
</evidence>
<dbReference type="AlphaFoldDB" id="A0A4Q8D182"/>
<dbReference type="Gene3D" id="2.30.30.110">
    <property type="match status" value="1"/>
</dbReference>
<keyword evidence="3" id="KW-0678">Repressor</keyword>
<dbReference type="RefSeq" id="WP_130503337.1">
    <property type="nucleotide sequence ID" value="NZ_SHLI01000001.1"/>
</dbReference>
<comment type="similarity">
    <text evidence="1">Belongs to the CcdB toxin family.</text>
</comment>
<comment type="caution">
    <text evidence="8">The sequence shown here is derived from an EMBL/GenBank/DDBJ whole genome shotgun (WGS) entry which is preliminary data.</text>
</comment>
<dbReference type="InterPro" id="IPR002712">
    <property type="entry name" value="CcdB"/>
</dbReference>
<dbReference type="EMBL" id="SHLI01000001">
    <property type="protein sequence ID" value="RZU99078.1"/>
    <property type="molecule type" value="Genomic_DNA"/>
</dbReference>
<dbReference type="GO" id="GO:0008657">
    <property type="term" value="F:DNA topoisomerase type II (double strand cut, ATP-hydrolyzing) inhibitor activity"/>
    <property type="evidence" value="ECO:0007669"/>
    <property type="project" value="InterPro"/>
</dbReference>
<dbReference type="OrthoDB" id="9813510at2"/>
<keyword evidence="5" id="KW-0804">Transcription</keyword>
<keyword evidence="9" id="KW-1185">Reference proteome</keyword>
<dbReference type="Proteomes" id="UP000292298">
    <property type="component" value="Unassembled WGS sequence"/>
</dbReference>
<evidence type="ECO:0000256" key="5">
    <source>
        <dbReference type="ARBA" id="ARBA00023163"/>
    </source>
</evidence>
<proteinExistence type="inferred from homology"/>